<dbReference type="RefSeq" id="WP_130855390.1">
    <property type="nucleotide sequence ID" value="NZ_JBHLWO010000002.1"/>
</dbReference>
<organism evidence="1 2">
    <name type="scientific">Olivibacter oleidegradans</name>
    <dbReference type="NCBI Taxonomy" id="760123"/>
    <lineage>
        <taxon>Bacteria</taxon>
        <taxon>Pseudomonadati</taxon>
        <taxon>Bacteroidota</taxon>
        <taxon>Sphingobacteriia</taxon>
        <taxon>Sphingobacteriales</taxon>
        <taxon>Sphingobacteriaceae</taxon>
        <taxon>Olivibacter</taxon>
    </lineage>
</organism>
<proteinExistence type="predicted"/>
<evidence type="ECO:0000313" key="1">
    <source>
        <dbReference type="EMBL" id="MFC0319999.1"/>
    </source>
</evidence>
<evidence type="ECO:0000313" key="2">
    <source>
        <dbReference type="Proteomes" id="UP001589774"/>
    </source>
</evidence>
<protein>
    <submittedName>
        <fullName evidence="1">Uncharacterized protein</fullName>
    </submittedName>
</protein>
<dbReference type="Proteomes" id="UP001589774">
    <property type="component" value="Unassembled WGS sequence"/>
</dbReference>
<reference evidence="1 2" key="1">
    <citation type="submission" date="2024-09" db="EMBL/GenBank/DDBJ databases">
        <authorList>
            <person name="Sun Q."/>
            <person name="Mori K."/>
        </authorList>
    </citation>
    <scope>NUCLEOTIDE SEQUENCE [LARGE SCALE GENOMIC DNA]</scope>
    <source>
        <strain evidence="1 2">CCM 7765</strain>
    </source>
</reference>
<gene>
    <name evidence="1" type="ORF">ACFFI0_16870</name>
</gene>
<comment type="caution">
    <text evidence="1">The sequence shown here is derived from an EMBL/GenBank/DDBJ whole genome shotgun (WGS) entry which is preliminary data.</text>
</comment>
<name>A0ABV6HM72_9SPHI</name>
<accession>A0ABV6HM72</accession>
<dbReference type="EMBL" id="JBHLWO010000002">
    <property type="protein sequence ID" value="MFC0319999.1"/>
    <property type="molecule type" value="Genomic_DNA"/>
</dbReference>
<sequence length="84" mass="9508">MHLKLPLLSKLLKLEITTIGDIRLIWLNDTYVITENPVTLDVEIDCLDTYESQSLSANELTDILTFKKTKSLSAGQRKMKIANS</sequence>
<keyword evidence="2" id="KW-1185">Reference proteome</keyword>